<evidence type="ECO:0000256" key="4">
    <source>
        <dbReference type="ARBA" id="ARBA00022475"/>
    </source>
</evidence>
<feature type="transmembrane region" description="Helical" evidence="9">
    <location>
        <begin position="337"/>
        <end position="356"/>
    </location>
</feature>
<organism evidence="11 12">
    <name type="scientific">Kibdelosporangium aridum</name>
    <dbReference type="NCBI Taxonomy" id="2030"/>
    <lineage>
        <taxon>Bacteria</taxon>
        <taxon>Bacillati</taxon>
        <taxon>Actinomycetota</taxon>
        <taxon>Actinomycetes</taxon>
        <taxon>Pseudonocardiales</taxon>
        <taxon>Pseudonocardiaceae</taxon>
        <taxon>Kibdelosporangium</taxon>
    </lineage>
</organism>
<keyword evidence="12" id="KW-1185">Reference proteome</keyword>
<keyword evidence="3" id="KW-0813">Transport</keyword>
<feature type="transmembrane region" description="Helical" evidence="9">
    <location>
        <begin position="44"/>
        <end position="63"/>
    </location>
</feature>
<feature type="transmembrane region" description="Helical" evidence="9">
    <location>
        <begin position="7"/>
        <end position="24"/>
    </location>
</feature>
<keyword evidence="4" id="KW-1003">Cell membrane</keyword>
<feature type="region of interest" description="Disordered" evidence="8">
    <location>
        <begin position="390"/>
        <end position="429"/>
    </location>
</feature>
<protein>
    <submittedName>
        <fullName evidence="11">MFS transporter, DHA1 family, bicyclomycin/chloramphenicol resistance protein</fullName>
    </submittedName>
</protein>
<comment type="subcellular location">
    <subcellularLocation>
        <location evidence="1">Cell membrane</location>
        <topology evidence="1">Multi-pass membrane protein</topology>
    </subcellularLocation>
</comment>
<dbReference type="Pfam" id="PF07690">
    <property type="entry name" value="MFS_1"/>
    <property type="match status" value="1"/>
</dbReference>
<evidence type="ECO:0000256" key="3">
    <source>
        <dbReference type="ARBA" id="ARBA00022448"/>
    </source>
</evidence>
<evidence type="ECO:0000259" key="10">
    <source>
        <dbReference type="PROSITE" id="PS50850"/>
    </source>
</evidence>
<evidence type="ECO:0000256" key="2">
    <source>
        <dbReference type="ARBA" id="ARBA00006236"/>
    </source>
</evidence>
<accession>A0A1Y5Y5G2</accession>
<evidence type="ECO:0000256" key="5">
    <source>
        <dbReference type="ARBA" id="ARBA00022692"/>
    </source>
</evidence>
<evidence type="ECO:0000256" key="8">
    <source>
        <dbReference type="SAM" id="MobiDB-lite"/>
    </source>
</evidence>
<dbReference type="InterPro" id="IPR011701">
    <property type="entry name" value="MFS"/>
</dbReference>
<dbReference type="PROSITE" id="PS00216">
    <property type="entry name" value="SUGAR_TRANSPORT_1"/>
    <property type="match status" value="1"/>
</dbReference>
<dbReference type="PANTHER" id="PTHR23502">
    <property type="entry name" value="MAJOR FACILITATOR SUPERFAMILY"/>
    <property type="match status" value="1"/>
</dbReference>
<dbReference type="InterPro" id="IPR020846">
    <property type="entry name" value="MFS_dom"/>
</dbReference>
<dbReference type="SUPFAM" id="SSF103473">
    <property type="entry name" value="MFS general substrate transporter"/>
    <property type="match status" value="1"/>
</dbReference>
<feature type="transmembrane region" description="Helical" evidence="9">
    <location>
        <begin position="304"/>
        <end position="330"/>
    </location>
</feature>
<feature type="transmembrane region" description="Helical" evidence="9">
    <location>
        <begin position="133"/>
        <end position="151"/>
    </location>
</feature>
<feature type="transmembrane region" description="Helical" evidence="9">
    <location>
        <begin position="100"/>
        <end position="121"/>
    </location>
</feature>
<feature type="transmembrane region" description="Helical" evidence="9">
    <location>
        <begin position="362"/>
        <end position="384"/>
    </location>
</feature>
<keyword evidence="5 9" id="KW-0812">Transmembrane</keyword>
<dbReference type="EMBL" id="FWXV01000013">
    <property type="protein sequence ID" value="SMD26074.1"/>
    <property type="molecule type" value="Genomic_DNA"/>
</dbReference>
<feature type="domain" description="Major facilitator superfamily (MFS) profile" evidence="10">
    <location>
        <begin position="7"/>
        <end position="389"/>
    </location>
</feature>
<comment type="similarity">
    <text evidence="2">Belongs to the major facilitator superfamily. Bcr/CmlA family.</text>
</comment>
<reference evidence="11 12" key="1">
    <citation type="submission" date="2017-04" db="EMBL/GenBank/DDBJ databases">
        <authorList>
            <person name="Afonso C.L."/>
            <person name="Miller P.J."/>
            <person name="Scott M.A."/>
            <person name="Spackman E."/>
            <person name="Goraichik I."/>
            <person name="Dimitrov K.M."/>
            <person name="Suarez D.L."/>
            <person name="Swayne D.E."/>
        </authorList>
    </citation>
    <scope>NUCLEOTIDE SEQUENCE [LARGE SCALE GENOMIC DNA]</scope>
    <source>
        <strain evidence="11 12">DSM 43828</strain>
    </source>
</reference>
<name>A0A1Y5Y5G2_KIBAR</name>
<feature type="transmembrane region" description="Helical" evidence="9">
    <location>
        <begin position="278"/>
        <end position="298"/>
    </location>
</feature>
<dbReference type="Proteomes" id="UP000192674">
    <property type="component" value="Unassembled WGS sequence"/>
</dbReference>
<evidence type="ECO:0000256" key="1">
    <source>
        <dbReference type="ARBA" id="ARBA00004651"/>
    </source>
</evidence>
<proteinExistence type="inferred from homology"/>
<sequence>MNAPGRVRITLILGSLSAFAPVSIDMYLPGFPVMTAQLGSSASAIQLTLTAFVISLALGQAIAGPLSDAYGRRRPLIFGLVLYAIASVACAFAPTAYTLVAFRALQGLGAATGIVIARAAVRDLYSGTALARFFASLMLVTGLAPILAPVIGGELLRFTSWRGIFVVLSVFGALLLLSTVLGLPETLPDERRRPARLGPVLRSYGGLIRNRFFLGYCLTSALLFAALFAYISGSPFVLQNIYGLTPQQFSWVFGANSVGIIVAGQLGGWLTGRFPLRGLVAGGLTVGLAGGAGLMAAVTAGAGLVLILIPLFLIVSSVGIVMPNAAALALADQADNAGAASALIGITQFIVGGSLAPLAGHGALAMAVLMASFAVGSTLAFVVLTRHQANGQDDDHSAGDQRGDQPATRAGEHASDKTAAAGEQQLPAC</sequence>
<dbReference type="GO" id="GO:1990961">
    <property type="term" value="P:xenobiotic detoxification by transmembrane export across the plasma membrane"/>
    <property type="evidence" value="ECO:0007669"/>
    <property type="project" value="InterPro"/>
</dbReference>
<dbReference type="GO" id="GO:0005886">
    <property type="term" value="C:plasma membrane"/>
    <property type="evidence" value="ECO:0007669"/>
    <property type="project" value="UniProtKB-SubCell"/>
</dbReference>
<dbReference type="CDD" id="cd17320">
    <property type="entry name" value="MFS_MdfA_MDR_like"/>
    <property type="match status" value="1"/>
</dbReference>
<dbReference type="PROSITE" id="PS50850">
    <property type="entry name" value="MFS"/>
    <property type="match status" value="1"/>
</dbReference>
<dbReference type="NCBIfam" id="TIGR00710">
    <property type="entry name" value="efflux_Bcr_CflA"/>
    <property type="match status" value="1"/>
</dbReference>
<keyword evidence="6 9" id="KW-1133">Transmembrane helix</keyword>
<dbReference type="PANTHER" id="PTHR23502:SF132">
    <property type="entry name" value="POLYAMINE TRANSPORTER 2-RELATED"/>
    <property type="match status" value="1"/>
</dbReference>
<evidence type="ECO:0000256" key="7">
    <source>
        <dbReference type="ARBA" id="ARBA00023136"/>
    </source>
</evidence>
<evidence type="ECO:0000256" key="6">
    <source>
        <dbReference type="ARBA" id="ARBA00022989"/>
    </source>
</evidence>
<feature type="transmembrane region" description="Helical" evidence="9">
    <location>
        <begin position="75"/>
        <end position="94"/>
    </location>
</feature>
<feature type="transmembrane region" description="Helical" evidence="9">
    <location>
        <begin position="163"/>
        <end position="183"/>
    </location>
</feature>
<dbReference type="FunFam" id="1.20.1720.10:FF:000005">
    <property type="entry name" value="Bcr/CflA family efflux transporter"/>
    <property type="match status" value="1"/>
</dbReference>
<dbReference type="InterPro" id="IPR005829">
    <property type="entry name" value="Sugar_transporter_CS"/>
</dbReference>
<dbReference type="AlphaFoldDB" id="A0A1Y5Y5G2"/>
<keyword evidence="7 9" id="KW-0472">Membrane</keyword>
<feature type="transmembrane region" description="Helical" evidence="9">
    <location>
        <begin position="251"/>
        <end position="271"/>
    </location>
</feature>
<dbReference type="GO" id="GO:0042910">
    <property type="term" value="F:xenobiotic transmembrane transporter activity"/>
    <property type="evidence" value="ECO:0007669"/>
    <property type="project" value="InterPro"/>
</dbReference>
<dbReference type="Gene3D" id="1.20.1720.10">
    <property type="entry name" value="Multidrug resistance protein D"/>
    <property type="match status" value="1"/>
</dbReference>
<feature type="compositionally biased region" description="Basic and acidic residues" evidence="8">
    <location>
        <begin position="393"/>
        <end position="403"/>
    </location>
</feature>
<evidence type="ECO:0000313" key="11">
    <source>
        <dbReference type="EMBL" id="SMD26074.1"/>
    </source>
</evidence>
<evidence type="ECO:0000256" key="9">
    <source>
        <dbReference type="SAM" id="Phobius"/>
    </source>
</evidence>
<evidence type="ECO:0000313" key="12">
    <source>
        <dbReference type="Proteomes" id="UP000192674"/>
    </source>
</evidence>
<dbReference type="InterPro" id="IPR004812">
    <property type="entry name" value="Efflux_drug-R_Bcr/CmlA"/>
</dbReference>
<gene>
    <name evidence="11" type="ORF">SAMN05661093_09654</name>
</gene>
<dbReference type="InterPro" id="IPR036259">
    <property type="entry name" value="MFS_trans_sf"/>
</dbReference>
<feature type="transmembrane region" description="Helical" evidence="9">
    <location>
        <begin position="212"/>
        <end position="231"/>
    </location>
</feature>